<feature type="transmembrane region" description="Helical" evidence="2">
    <location>
        <begin position="72"/>
        <end position="94"/>
    </location>
</feature>
<proteinExistence type="predicted"/>
<dbReference type="OrthoDB" id="4068368at2759"/>
<dbReference type="EMBL" id="LT598490">
    <property type="protein sequence ID" value="SCW02511.1"/>
    <property type="molecule type" value="Genomic_DNA"/>
</dbReference>
<feature type="transmembrane region" description="Helical" evidence="2">
    <location>
        <begin position="106"/>
        <end position="129"/>
    </location>
</feature>
<dbReference type="Proteomes" id="UP000190831">
    <property type="component" value="Chromosome F"/>
</dbReference>
<feature type="region of interest" description="Disordered" evidence="1">
    <location>
        <begin position="250"/>
        <end position="269"/>
    </location>
</feature>
<protein>
    <submittedName>
        <fullName evidence="3">LAFE_0F08042g1_1</fullName>
    </submittedName>
</protein>
<feature type="compositionally biased region" description="Low complexity" evidence="1">
    <location>
        <begin position="256"/>
        <end position="267"/>
    </location>
</feature>
<feature type="transmembrane region" description="Helical" evidence="2">
    <location>
        <begin position="46"/>
        <end position="66"/>
    </location>
</feature>
<gene>
    <name evidence="3" type="ORF">LAFE_0F08042G</name>
</gene>
<dbReference type="OMA" id="HDSHTID"/>
<evidence type="ECO:0000313" key="3">
    <source>
        <dbReference type="EMBL" id="SCW02511.1"/>
    </source>
</evidence>
<evidence type="ECO:0000256" key="1">
    <source>
        <dbReference type="SAM" id="MobiDB-lite"/>
    </source>
</evidence>
<dbReference type="AlphaFoldDB" id="A0A1G4MFJ0"/>
<reference evidence="4" key="1">
    <citation type="submission" date="2016-03" db="EMBL/GenBank/DDBJ databases">
        <authorList>
            <person name="Devillers H."/>
        </authorList>
    </citation>
    <scope>NUCLEOTIDE SEQUENCE [LARGE SCALE GENOMIC DNA]</scope>
</reference>
<evidence type="ECO:0000256" key="2">
    <source>
        <dbReference type="SAM" id="Phobius"/>
    </source>
</evidence>
<name>A0A1G4MFJ0_LACFM</name>
<evidence type="ECO:0000313" key="4">
    <source>
        <dbReference type="Proteomes" id="UP000190831"/>
    </source>
</evidence>
<keyword evidence="2" id="KW-0472">Membrane</keyword>
<organism evidence="3 4">
    <name type="scientific">Lachancea fermentati</name>
    <name type="common">Zygosaccharomyces fermentati</name>
    <dbReference type="NCBI Taxonomy" id="4955"/>
    <lineage>
        <taxon>Eukaryota</taxon>
        <taxon>Fungi</taxon>
        <taxon>Dikarya</taxon>
        <taxon>Ascomycota</taxon>
        <taxon>Saccharomycotina</taxon>
        <taxon>Saccharomycetes</taxon>
        <taxon>Saccharomycetales</taxon>
        <taxon>Saccharomycetaceae</taxon>
        <taxon>Lachancea</taxon>
    </lineage>
</organism>
<keyword evidence="4" id="KW-1185">Reference proteome</keyword>
<keyword evidence="2" id="KW-0812">Transmembrane</keyword>
<accession>A0A1G4MFJ0</accession>
<feature type="transmembrane region" description="Helical" evidence="2">
    <location>
        <begin position="15"/>
        <end position="34"/>
    </location>
</feature>
<sequence length="760" mass="84457">MRVSHSALWKACLRAMSIGSFLACGGLAVTLVCIKNPTIILNRPSLIIQACAFITGGINQIVMLIISSRFLICISIVAHGIALASSISYTYTLIKGLQISQVSEISMHLIVAHLSLIFYSMLLGGTILASSVLAIKCPIEEEQDLENQPVTREHTESKTVRLKNSAQTLTPEHDMEELMAKPLQNWMNNCPTIYSGSDTTSTPSVVKYNLEQQSVQKQYKDHDHSKTFRHKLAFSGKLAKSPKMEALKKIAKGKSSRNSSPESPVSPLNETHVRYVTRLSTIQDNSRSFLNVLSNSQCAEETRKSLNSISLPENESKSVVDLDNSMLLMEKHAIDRINSALLPPSLRNNDTNKKSLDDNFKNNTLADIAVSNTNCDTLLVNDLQDIPQIPTWDENHEIPVANNNFLRSTSLKEWKSNGAQLLENERKLSASTSQLLPGFNFYANAQLQTKSEFSFPGTAKKSIPRHDMLENEHGDTVSELDVLFTENAIQFQKNEDETDIMQDVLKQDNSSPIIQKMSKDLTYRIDPHSPTKSITSIMSSSANNSVKSPSKLASIFSNGGSSSIANYYQHSRSNSQVTAAPYPTSNYMNANYSVQSSPTKSNKLRRSLTKKISLSSISFKHDEHETSFNDCFHSSRHSRGQSIDFSYVHTLQSKHSPSKSLSTIGRRNSTINAGERGLRSVSALFFLQNEEESKSQQECNITLPDGELLEEKDQSSAISTSSKCSDISYPKKVFSEYDREKWSTILSLEKNGGIHPQHAL</sequence>
<keyword evidence="2" id="KW-1133">Transmembrane helix</keyword>